<dbReference type="OrthoDB" id="21502at2759"/>
<evidence type="ECO:0000259" key="27">
    <source>
        <dbReference type="PROSITE" id="PS50250"/>
    </source>
</evidence>
<dbReference type="Pfam" id="PF16766">
    <property type="entry name" value="CID_GANP"/>
    <property type="match status" value="1"/>
</dbReference>
<evidence type="ECO:0000256" key="25">
    <source>
        <dbReference type="SAM" id="Coils"/>
    </source>
</evidence>
<proteinExistence type="inferred from homology"/>
<dbReference type="InterPro" id="IPR005062">
    <property type="entry name" value="SAC3/GANP/THP3_conserved"/>
</dbReference>
<evidence type="ECO:0000313" key="28">
    <source>
        <dbReference type="EMBL" id="NXW56706.1"/>
    </source>
</evidence>
<evidence type="ECO:0000256" key="22">
    <source>
        <dbReference type="ARBA" id="ARBA00048940"/>
    </source>
</evidence>
<feature type="compositionally biased region" description="Polar residues" evidence="26">
    <location>
        <begin position="568"/>
        <end position="577"/>
    </location>
</feature>
<dbReference type="GO" id="GO:0005737">
    <property type="term" value="C:cytoplasm"/>
    <property type="evidence" value="ECO:0007669"/>
    <property type="project" value="UniProtKB-SubCell"/>
</dbReference>
<comment type="function">
    <text evidence="23">As a component of the TREX-2 complex, involved in the export of mRNAs to the cytoplasm through the nuclear pores. Through the acetylation of histones, affects the assembly of nucleosomes at immunoglobulin variable region genes and promotes the recruitment and positioning of transcription complex to favor DNA cytosine deaminase AICDA/AID targeting, hence promoting somatic hypermutations.</text>
</comment>
<dbReference type="GO" id="GO:0002376">
    <property type="term" value="P:immune system process"/>
    <property type="evidence" value="ECO:0007669"/>
    <property type="project" value="UniProtKB-KW"/>
</dbReference>
<keyword evidence="13" id="KW-0391">Immunity</keyword>
<feature type="coiled-coil region" evidence="25">
    <location>
        <begin position="719"/>
        <end position="753"/>
    </location>
</feature>
<keyword evidence="7" id="KW-0158">Chromosome</keyword>
<dbReference type="InterPro" id="IPR034265">
    <property type="entry name" value="MCM3AP_RRM"/>
</dbReference>
<dbReference type="GO" id="GO:0003676">
    <property type="term" value="F:nucleic acid binding"/>
    <property type="evidence" value="ECO:0007669"/>
    <property type="project" value="InterPro"/>
</dbReference>
<comment type="similarity">
    <text evidence="21">Belongs to the SAC3 family.</text>
</comment>
<dbReference type="CDD" id="cd12443">
    <property type="entry name" value="RRM_MCM3A_like"/>
    <property type="match status" value="1"/>
</dbReference>
<dbReference type="GO" id="GO:0005643">
    <property type="term" value="C:nuclear pore"/>
    <property type="evidence" value="ECO:0007669"/>
    <property type="project" value="UniProtKB-SubCell"/>
</dbReference>
<dbReference type="InterPro" id="IPR000717">
    <property type="entry name" value="PCI_dom"/>
</dbReference>
<dbReference type="EC" id="2.3.1.48" evidence="5"/>
<dbReference type="InterPro" id="IPR031910">
    <property type="entry name" value="GANP_CID_dom"/>
</dbReference>
<sequence length="1559" mass="175765">SESTEGLGGLSSGELTAIQCKNVPDYLNDRTVLEKHFGQFVKVRRVMTRRNKKMAVLHFFDHASAAVARRKAKELHKDIVTFWQKKKTSPAKREFSSEKKKAGEDEGRQSTEEQNYQHSPLRKPLIRSSASGVMPGKSSPAKKSGLRKALQFEADMFDSSAEAQSSEALGASLSSLGNLVGLVAETSEERYRLLDQRDKIMRQARIKRTDLGKAKTVVGTCPDMCPEKERYMRETRNQLSIFELLLGSDKVDHAAAIKEYSRSSADQEEPLPHELRPSEVLSMTMDYLVTNIMDQGEGNYREWYDFVWNRTRGIRKDITQQHLCNPLMVSLIEKCTRFHIHCAHHLCEEPMSSFDAKINNENMTKCLQSLKEMYQDLANKGIYCKSEAEFRGYNVLLNLNKGDILREVQQFQPEVRNSPEVRFAVQVFAALNSNNFVRFFKLVQAASYLNACLLHCYFNQIRKDALKSLNIAYTVSTQRCTVFPLDHLVRMLLFKDCEEATDFISYYGLSVSDGTYVELNRSAFLEPDGLPKPRKSVFVSQKLTVSVGEIVNGGPLPSVPHHVPVSSFNEQNKYTGGSTSVDQASSSQKSSVEATEGRVESKGVDLDAAAVRVQPPAHLLPSLLPRQLVPVLTSAQATSQPAVQPESLSSKPQPLYIDTDITEVVDELVHEVLEGECREVGRAGVAYVTAAICTSEATVEELVTEVMAEILREAAGSVFSTEQERVREERRRVEEERQEREQLIKQLSQLVGTELVEEVIKESVHEASANELKCALEKDQQARIARCSEEVCGHIMDRFLEDEIFQIAKETIQELQCFCKYLQRWREAVAARTKLKRQMRAFPAAPCFTDPKNKLEALSPSAEWPITMENLCRKIVNLGHGGKLGISCTRLNSLRNKTVNEIKVQHFYQQLLSDLAWSPLDLVSLITEHIPVQQEQVFWKVLLVFPNGDEYVEDDPSRVLVDWLKAKFMGDKSWKKNTSHTEGRIQTLTLFNSPGVQGSRSVKVGVCIKVVHGALSDSELDTAEMQKDLLGTSGLILLLPPRVRSEDVAEDDVYWLSALLQLKQLLQVKPFQPVVPLVVLVPDQEDEATEKGVEEGLMLQDLISAQLISDYIIVELPGSTDDLEGTRRISAAVAWLVSQCPRSLELCSQTLREYVEDGIDGEFGKRFYHDWKERRSAGLPSQEPGVITELYNSVLQFLSDVASSELLCDLSWPVTEFSERGGNKLLPHLQWNMPDHLAWLKKAVLSFQIPYLDLPPLGAPWRPVCRMIFQYVSQIASSSHTQPLIQSQVENLLSKTYEKWKNRTSGNSDEDGPSVNEIPWDDILVVCIDHKLRDWKPPKLPVAPEAISEDGQIRVYFFKDHLKNFTLPFSWEQARLRTQEEIRQGQERSRVKLPSSFKKPYSISIMPGQYGSGMSMLSGQEKSIASADEFTDTASAQELLPQRLLAQLQLEKIESRRFEEQLHQCLTEDIEPLGDFAGLPLYLPQSLVSTPAVTCPLMKSPVSSAEEVRKGEGCQVLVEELSPTLSDRLKHLKRLLRVNKEGEVASELHLSAMVDMVDI</sequence>
<evidence type="ECO:0000256" key="13">
    <source>
        <dbReference type="ARBA" id="ARBA00022859"/>
    </source>
</evidence>
<dbReference type="Pfam" id="PF03399">
    <property type="entry name" value="SAC3_GANP"/>
    <property type="match status" value="1"/>
</dbReference>
<evidence type="ECO:0000256" key="12">
    <source>
        <dbReference type="ARBA" id="ARBA00022816"/>
    </source>
</evidence>
<dbReference type="GO" id="GO:0006406">
    <property type="term" value="P:mRNA export from nucleus"/>
    <property type="evidence" value="ECO:0007669"/>
    <property type="project" value="TreeGrafter"/>
</dbReference>
<keyword evidence="10" id="KW-0597">Phosphoprotein</keyword>
<evidence type="ECO:0000313" key="29">
    <source>
        <dbReference type="Proteomes" id="UP000541249"/>
    </source>
</evidence>
<organism evidence="28 29">
    <name type="scientific">Eurystomus gularis</name>
    <dbReference type="NCBI Taxonomy" id="325343"/>
    <lineage>
        <taxon>Eukaryota</taxon>
        <taxon>Metazoa</taxon>
        <taxon>Chordata</taxon>
        <taxon>Craniata</taxon>
        <taxon>Vertebrata</taxon>
        <taxon>Euteleostomi</taxon>
        <taxon>Archelosauria</taxon>
        <taxon>Archosauria</taxon>
        <taxon>Dinosauria</taxon>
        <taxon>Saurischia</taxon>
        <taxon>Theropoda</taxon>
        <taxon>Coelurosauria</taxon>
        <taxon>Aves</taxon>
        <taxon>Neognathae</taxon>
        <taxon>Neoaves</taxon>
        <taxon>Telluraves</taxon>
        <taxon>Coraciimorphae</taxon>
        <taxon>Coraciiformes</taxon>
        <taxon>Coraciidae</taxon>
        <taxon>Eurystomus</taxon>
    </lineage>
</organism>
<dbReference type="EMBL" id="VZZY01007064">
    <property type="protein sequence ID" value="NXW56706.1"/>
    <property type="molecule type" value="Genomic_DNA"/>
</dbReference>
<accession>A0A7L4D2E5</accession>
<dbReference type="Gene3D" id="6.10.250.1340">
    <property type="match status" value="1"/>
</dbReference>
<evidence type="ECO:0000256" key="16">
    <source>
        <dbReference type="ARBA" id="ARBA00023010"/>
    </source>
</evidence>
<dbReference type="PROSITE" id="PS50250">
    <property type="entry name" value="PCI"/>
    <property type="match status" value="1"/>
</dbReference>
<comment type="subcellular location">
    <subcellularLocation>
        <location evidence="1">Chromosome</location>
    </subcellularLocation>
    <subcellularLocation>
        <location evidence="2">Cytoplasm</location>
    </subcellularLocation>
    <subcellularLocation>
        <location evidence="3">Nucleus</location>
        <location evidence="3">Nuclear pore complex</location>
    </subcellularLocation>
    <subcellularLocation>
        <location evidence="4">Nucleus</location>
        <location evidence="4">Nucleoplasm</location>
    </subcellularLocation>
</comment>
<evidence type="ECO:0000256" key="20">
    <source>
        <dbReference type="ARBA" id="ARBA00023315"/>
    </source>
</evidence>
<dbReference type="InterPro" id="IPR035979">
    <property type="entry name" value="RBD_domain_sf"/>
</dbReference>
<keyword evidence="17 25" id="KW-0175">Coiled coil</keyword>
<dbReference type="InterPro" id="IPR031907">
    <property type="entry name" value="MCM3AP_GANP"/>
</dbReference>
<keyword evidence="11" id="KW-0808">Transferase</keyword>
<dbReference type="PANTHER" id="PTHR12436">
    <property type="entry name" value="80 KDA MCM3-ASSOCIATED PROTEIN"/>
    <property type="match status" value="1"/>
</dbReference>
<dbReference type="Gene3D" id="1.25.40.990">
    <property type="match status" value="1"/>
</dbReference>
<evidence type="ECO:0000256" key="10">
    <source>
        <dbReference type="ARBA" id="ARBA00022553"/>
    </source>
</evidence>
<evidence type="ECO:0000256" key="8">
    <source>
        <dbReference type="ARBA" id="ARBA00022481"/>
    </source>
</evidence>
<dbReference type="GO" id="GO:0015031">
    <property type="term" value="P:protein transport"/>
    <property type="evidence" value="ECO:0007669"/>
    <property type="project" value="UniProtKB-KW"/>
</dbReference>
<dbReference type="GO" id="GO:0005694">
    <property type="term" value="C:chromosome"/>
    <property type="evidence" value="ECO:0007669"/>
    <property type="project" value="UniProtKB-SubCell"/>
</dbReference>
<evidence type="ECO:0000256" key="14">
    <source>
        <dbReference type="ARBA" id="ARBA00022927"/>
    </source>
</evidence>
<dbReference type="GO" id="GO:0070390">
    <property type="term" value="C:transcription export complex 2"/>
    <property type="evidence" value="ECO:0007669"/>
    <property type="project" value="TreeGrafter"/>
</dbReference>
<evidence type="ECO:0000256" key="19">
    <source>
        <dbReference type="ARBA" id="ARBA00023242"/>
    </source>
</evidence>
<dbReference type="PANTHER" id="PTHR12436:SF3">
    <property type="entry name" value="GERMINAL-CENTER ASSOCIATED NUCLEAR PROTEIN"/>
    <property type="match status" value="1"/>
</dbReference>
<dbReference type="Proteomes" id="UP000541249">
    <property type="component" value="Unassembled WGS sequence"/>
</dbReference>
<comment type="caution">
    <text evidence="28">The sequence shown here is derived from an EMBL/GenBank/DDBJ whole genome shotgun (WGS) entry which is preliminary data.</text>
</comment>
<keyword evidence="19" id="KW-0539">Nucleus</keyword>
<evidence type="ECO:0000256" key="26">
    <source>
        <dbReference type="SAM" id="MobiDB-lite"/>
    </source>
</evidence>
<feature type="non-terminal residue" evidence="28">
    <location>
        <position position="1559"/>
    </location>
</feature>
<keyword evidence="29" id="KW-1185">Reference proteome</keyword>
<feature type="domain" description="PCI" evidence="27">
    <location>
        <begin position="359"/>
        <end position="543"/>
    </location>
</feature>
<evidence type="ECO:0000256" key="21">
    <source>
        <dbReference type="ARBA" id="ARBA00038443"/>
    </source>
</evidence>
<evidence type="ECO:0000256" key="9">
    <source>
        <dbReference type="ARBA" id="ARBA00022490"/>
    </source>
</evidence>
<evidence type="ECO:0000256" key="4">
    <source>
        <dbReference type="ARBA" id="ARBA00004642"/>
    </source>
</evidence>
<evidence type="ECO:0000256" key="3">
    <source>
        <dbReference type="ARBA" id="ARBA00004567"/>
    </source>
</evidence>
<feature type="region of interest" description="Disordered" evidence="26">
    <location>
        <begin position="90"/>
        <end position="145"/>
    </location>
</feature>
<evidence type="ECO:0000256" key="2">
    <source>
        <dbReference type="ARBA" id="ARBA00004496"/>
    </source>
</evidence>
<dbReference type="SUPFAM" id="SSF54928">
    <property type="entry name" value="RNA-binding domain, RBD"/>
    <property type="match status" value="1"/>
</dbReference>
<evidence type="ECO:0000256" key="17">
    <source>
        <dbReference type="ARBA" id="ARBA00023054"/>
    </source>
</evidence>
<gene>
    <name evidence="28" type="primary">Mcm3ap</name>
    <name evidence="28" type="ORF">EURGUL_R11467</name>
</gene>
<keyword evidence="18" id="KW-0906">Nuclear pore complex</keyword>
<feature type="compositionally biased region" description="Basic and acidic residues" evidence="26">
    <location>
        <begin position="91"/>
        <end position="111"/>
    </location>
</feature>
<keyword evidence="20" id="KW-0012">Acyltransferase</keyword>
<dbReference type="GO" id="GO:0061733">
    <property type="term" value="F:protein-lysine-acetyltransferase activity"/>
    <property type="evidence" value="ECO:0007669"/>
    <property type="project" value="UniProtKB-EC"/>
</dbReference>
<evidence type="ECO:0000256" key="6">
    <source>
        <dbReference type="ARBA" id="ARBA00022448"/>
    </source>
</evidence>
<evidence type="ECO:0000256" key="24">
    <source>
        <dbReference type="ARBA" id="ARBA00069544"/>
    </source>
</evidence>
<dbReference type="Pfam" id="PF16769">
    <property type="entry name" value="MCM3AP_GANP"/>
    <property type="match status" value="1"/>
</dbReference>
<reference evidence="28 29" key="1">
    <citation type="submission" date="2019-09" db="EMBL/GenBank/DDBJ databases">
        <title>Bird 10,000 Genomes (B10K) Project - Family phase.</title>
        <authorList>
            <person name="Zhang G."/>
        </authorList>
    </citation>
    <scope>NUCLEOTIDE SEQUENCE [LARGE SCALE GENOMIC DNA]</scope>
    <source>
        <strain evidence="28">B10K-DU-002-51</strain>
        <tissue evidence="28">Muscle</tissue>
    </source>
</reference>
<protein>
    <recommendedName>
        <fullName evidence="24">Germinal-center associated nuclear protein</fullName>
        <ecNumber evidence="5">2.3.1.48</ecNumber>
    </recommendedName>
</protein>
<keyword evidence="12" id="KW-0509">mRNA transport</keyword>
<dbReference type="GO" id="GO:0005654">
    <property type="term" value="C:nucleoplasm"/>
    <property type="evidence" value="ECO:0007669"/>
    <property type="project" value="UniProtKB-SubCell"/>
</dbReference>
<name>A0A7L4D2E5_9AVES</name>
<keyword evidence="15" id="KW-0007">Acetylation</keyword>
<dbReference type="InterPro" id="IPR045107">
    <property type="entry name" value="SAC3/GANP/THP3"/>
</dbReference>
<evidence type="ECO:0000256" key="11">
    <source>
        <dbReference type="ARBA" id="ARBA00022679"/>
    </source>
</evidence>
<keyword evidence="6" id="KW-0813">Transport</keyword>
<evidence type="ECO:0000256" key="18">
    <source>
        <dbReference type="ARBA" id="ARBA00023132"/>
    </source>
</evidence>
<feature type="non-terminal residue" evidence="28">
    <location>
        <position position="1"/>
    </location>
</feature>
<dbReference type="FunFam" id="1.25.40.990:FF:000003">
    <property type="entry name" value="germinal-center associated nuclear protein isoform X2"/>
    <property type="match status" value="1"/>
</dbReference>
<keyword evidence="16" id="KW-0811">Translocation</keyword>
<evidence type="ECO:0000256" key="1">
    <source>
        <dbReference type="ARBA" id="ARBA00004286"/>
    </source>
</evidence>
<keyword evidence="9" id="KW-0963">Cytoplasm</keyword>
<feature type="compositionally biased region" description="Low complexity" evidence="26">
    <location>
        <begin position="578"/>
        <end position="594"/>
    </location>
</feature>
<evidence type="ECO:0000256" key="23">
    <source>
        <dbReference type="ARBA" id="ARBA00055631"/>
    </source>
</evidence>
<feature type="region of interest" description="Disordered" evidence="26">
    <location>
        <begin position="561"/>
        <end position="600"/>
    </location>
</feature>
<keyword evidence="14" id="KW-0653">Protein transport</keyword>
<evidence type="ECO:0000256" key="5">
    <source>
        <dbReference type="ARBA" id="ARBA00013184"/>
    </source>
</evidence>
<keyword evidence="8" id="KW-0488">Methylation</keyword>
<comment type="catalytic activity">
    <reaction evidence="22">
        <text>L-lysyl-[histone] + acetyl-CoA = N(6)-acetyl-L-lysyl-[histone] + CoA + H(+)</text>
        <dbReference type="Rhea" id="RHEA:21992"/>
        <dbReference type="Rhea" id="RHEA-COMP:9845"/>
        <dbReference type="Rhea" id="RHEA-COMP:11338"/>
        <dbReference type="ChEBI" id="CHEBI:15378"/>
        <dbReference type="ChEBI" id="CHEBI:29969"/>
        <dbReference type="ChEBI" id="CHEBI:57287"/>
        <dbReference type="ChEBI" id="CHEBI:57288"/>
        <dbReference type="ChEBI" id="CHEBI:61930"/>
        <dbReference type="EC" id="2.3.1.48"/>
    </reaction>
    <physiologicalReaction direction="left-to-right" evidence="22">
        <dbReference type="Rhea" id="RHEA:21993"/>
    </physiologicalReaction>
</comment>
<evidence type="ECO:0000256" key="15">
    <source>
        <dbReference type="ARBA" id="ARBA00022990"/>
    </source>
</evidence>
<evidence type="ECO:0000256" key="7">
    <source>
        <dbReference type="ARBA" id="ARBA00022454"/>
    </source>
</evidence>